<sequence length="85" mass="9677">MSPRKEEMEKIGEKIKKARRSYIDEVAEKALSTKKTKNRKITLSLPEDVIKTLWILKAEKGYPSISKIVAEAVRKYAGEVEKSSP</sequence>
<name>A0A7C1BAR4_UNCW3</name>
<dbReference type="Proteomes" id="UP000885931">
    <property type="component" value="Unassembled WGS sequence"/>
</dbReference>
<organism evidence="1">
    <name type="scientific">candidate division WOR-3 bacterium</name>
    <dbReference type="NCBI Taxonomy" id="2052148"/>
    <lineage>
        <taxon>Bacteria</taxon>
        <taxon>Bacteria division WOR-3</taxon>
    </lineage>
</organism>
<evidence type="ECO:0000313" key="1">
    <source>
        <dbReference type="EMBL" id="HDM90671.1"/>
    </source>
</evidence>
<protein>
    <submittedName>
        <fullName evidence="1">Uncharacterized protein</fullName>
    </submittedName>
</protein>
<accession>A0A7C1BAR4</accession>
<dbReference type="AlphaFoldDB" id="A0A7C1BAR4"/>
<comment type="caution">
    <text evidence="1">The sequence shown here is derived from an EMBL/GenBank/DDBJ whole genome shotgun (WGS) entry which is preliminary data.</text>
</comment>
<proteinExistence type="predicted"/>
<dbReference type="EMBL" id="DRBW01000208">
    <property type="protein sequence ID" value="HDM90671.1"/>
    <property type="molecule type" value="Genomic_DNA"/>
</dbReference>
<reference evidence="1" key="1">
    <citation type="journal article" date="2020" name="mSystems">
        <title>Genome- and Community-Level Interaction Insights into Carbon Utilization and Element Cycling Functions of Hydrothermarchaeota in Hydrothermal Sediment.</title>
        <authorList>
            <person name="Zhou Z."/>
            <person name="Liu Y."/>
            <person name="Xu W."/>
            <person name="Pan J."/>
            <person name="Luo Z.H."/>
            <person name="Li M."/>
        </authorList>
    </citation>
    <scope>NUCLEOTIDE SEQUENCE [LARGE SCALE GENOMIC DNA]</scope>
    <source>
        <strain evidence="1">HyVt-237</strain>
    </source>
</reference>
<gene>
    <name evidence="1" type="ORF">ENG67_05670</name>
</gene>